<evidence type="ECO:0000256" key="3">
    <source>
        <dbReference type="ARBA" id="ARBA00022448"/>
    </source>
</evidence>
<keyword evidence="3" id="KW-0813">Transport</keyword>
<evidence type="ECO:0000256" key="9">
    <source>
        <dbReference type="SAM" id="SignalP"/>
    </source>
</evidence>
<keyword evidence="7" id="KW-0560">Oxidoreductase</keyword>
<accession>A0A1I0H738</accession>
<dbReference type="STRING" id="364199.SAMN04489858_11011"/>
<dbReference type="RefSeq" id="WP_090735896.1">
    <property type="nucleotide sequence ID" value="NZ_FOHO01000010.1"/>
</dbReference>
<comment type="similarity">
    <text evidence="2">Belongs to the aromatic amine dehydrogenase heavy chain family.</text>
</comment>
<evidence type="ECO:0000256" key="6">
    <source>
        <dbReference type="ARBA" id="ARBA00022982"/>
    </source>
</evidence>
<keyword evidence="5" id="KW-0574">Periplasm</keyword>
<evidence type="ECO:0000256" key="5">
    <source>
        <dbReference type="ARBA" id="ARBA00022764"/>
    </source>
</evidence>
<dbReference type="Gene3D" id="2.130.10.10">
    <property type="entry name" value="YVTN repeat-like/Quinoprotein amine dehydrogenase"/>
    <property type="match status" value="1"/>
</dbReference>
<name>A0A1I0H738_9RHOB</name>
<dbReference type="InterPro" id="IPR011044">
    <property type="entry name" value="Quino_amine_DH_bsu"/>
</dbReference>
<evidence type="ECO:0000256" key="2">
    <source>
        <dbReference type="ARBA" id="ARBA00010548"/>
    </source>
</evidence>
<evidence type="ECO:0000256" key="7">
    <source>
        <dbReference type="ARBA" id="ARBA00023002"/>
    </source>
</evidence>
<feature type="disulfide bond" evidence="8">
    <location>
        <begin position="175"/>
        <end position="191"/>
    </location>
</feature>
<sequence>MKHLLLTSFSALVASGTFVAAQEVDIEPETLTVEERISEGEHVFVMDFGINGSSPIYVLNADDLSLEGSIGTGTFAQMMMTKDHSSLYSLSAYLRRYTYGEVEAVVHEWDPVTLKARREFMVSNKYAQSLSQKGMVNITADGKFLVIQNATPATSVNIVDLAEGADLVEIPTPGCWTAYPSVEGSSFTTLCGDGTIAKYSWADDGSFDQPAKSEKIFDAEDDPLWGDAMRVGDKLVYVSYGGSLYVVDDNGEAPELSAKIDFAEEGWAPSGYNLMGYNAPTNTLFVLMHSNPSDGSHKFPAEEIWAIDMESQKVVGRSEAHGESSIAVSSGETPEVIAIDHLGGVHRYEVEMGDSVTLTEAVAAEGVAFFPTIVATDY</sequence>
<organism evidence="10 11">
    <name type="scientific">Paracoccus homiensis</name>
    <dbReference type="NCBI Taxonomy" id="364199"/>
    <lineage>
        <taxon>Bacteria</taxon>
        <taxon>Pseudomonadati</taxon>
        <taxon>Pseudomonadota</taxon>
        <taxon>Alphaproteobacteria</taxon>
        <taxon>Rhodobacterales</taxon>
        <taxon>Paracoccaceae</taxon>
        <taxon>Paracoccus</taxon>
    </lineage>
</organism>
<evidence type="ECO:0000313" key="11">
    <source>
        <dbReference type="Proteomes" id="UP000199180"/>
    </source>
</evidence>
<dbReference type="GO" id="GO:0030058">
    <property type="term" value="F:aliphatic amine dehydrogenase activity"/>
    <property type="evidence" value="ECO:0007669"/>
    <property type="project" value="InterPro"/>
</dbReference>
<protein>
    <submittedName>
        <fullName evidence="10">Methylamine dehydrogenase heavy chain</fullName>
    </submittedName>
</protein>
<evidence type="ECO:0000256" key="8">
    <source>
        <dbReference type="PIRSR" id="PIRSR609451-50"/>
    </source>
</evidence>
<reference evidence="10 11" key="1">
    <citation type="submission" date="2016-10" db="EMBL/GenBank/DDBJ databases">
        <authorList>
            <person name="de Groot N.N."/>
        </authorList>
    </citation>
    <scope>NUCLEOTIDE SEQUENCE [LARGE SCALE GENOMIC DNA]</scope>
    <source>
        <strain evidence="10 11">DSM 17862</strain>
    </source>
</reference>
<keyword evidence="8" id="KW-1015">Disulfide bond</keyword>
<evidence type="ECO:0000256" key="1">
    <source>
        <dbReference type="ARBA" id="ARBA00004418"/>
    </source>
</evidence>
<dbReference type="SUPFAM" id="SSF50969">
    <property type="entry name" value="YVTN repeat-like/Quinoprotein amine dehydrogenase"/>
    <property type="match status" value="1"/>
</dbReference>
<feature type="signal peptide" evidence="9">
    <location>
        <begin position="1"/>
        <end position="20"/>
    </location>
</feature>
<keyword evidence="6" id="KW-0249">Electron transport</keyword>
<dbReference type="InterPro" id="IPR009451">
    <property type="entry name" value="Metamine_DH_Hvc"/>
</dbReference>
<evidence type="ECO:0000313" key="10">
    <source>
        <dbReference type="EMBL" id="SET78587.1"/>
    </source>
</evidence>
<proteinExistence type="inferred from homology"/>
<dbReference type="GO" id="GO:0042597">
    <property type="term" value="C:periplasmic space"/>
    <property type="evidence" value="ECO:0007669"/>
    <property type="project" value="UniProtKB-SubCell"/>
</dbReference>
<dbReference type="AlphaFoldDB" id="A0A1I0H738"/>
<evidence type="ECO:0000256" key="4">
    <source>
        <dbReference type="ARBA" id="ARBA00022729"/>
    </source>
</evidence>
<dbReference type="EMBL" id="FOHO01000010">
    <property type="protein sequence ID" value="SET78587.1"/>
    <property type="molecule type" value="Genomic_DNA"/>
</dbReference>
<dbReference type="InterPro" id="IPR015943">
    <property type="entry name" value="WD40/YVTN_repeat-like_dom_sf"/>
</dbReference>
<dbReference type="Pfam" id="PF06433">
    <property type="entry name" value="Me-amine-dh_H"/>
    <property type="match status" value="1"/>
</dbReference>
<keyword evidence="4 9" id="KW-0732">Signal</keyword>
<comment type="subcellular location">
    <subcellularLocation>
        <location evidence="1">Periplasm</location>
    </subcellularLocation>
</comment>
<dbReference type="Proteomes" id="UP000199180">
    <property type="component" value="Unassembled WGS sequence"/>
</dbReference>
<dbReference type="OrthoDB" id="7209000at2"/>
<gene>
    <name evidence="10" type="ORF">SAMN04489858_11011</name>
</gene>
<feature type="chain" id="PRO_5011640619" evidence="9">
    <location>
        <begin position="21"/>
        <end position="378"/>
    </location>
</feature>
<keyword evidence="11" id="KW-1185">Reference proteome</keyword>